<proteinExistence type="predicted"/>
<dbReference type="InterPro" id="IPR036188">
    <property type="entry name" value="FAD/NAD-bd_sf"/>
</dbReference>
<dbReference type="SUPFAM" id="SSF51905">
    <property type="entry name" value="FAD/NAD(P)-binding domain"/>
    <property type="match status" value="1"/>
</dbReference>
<evidence type="ECO:0000256" key="5">
    <source>
        <dbReference type="ARBA" id="ARBA00023027"/>
    </source>
</evidence>
<organism evidence="6 7">
    <name type="scientific">Kibdelosporangium banguiense</name>
    <dbReference type="NCBI Taxonomy" id="1365924"/>
    <lineage>
        <taxon>Bacteria</taxon>
        <taxon>Bacillati</taxon>
        <taxon>Actinomycetota</taxon>
        <taxon>Actinomycetes</taxon>
        <taxon>Pseudonocardiales</taxon>
        <taxon>Pseudonocardiaceae</taxon>
        <taxon>Kibdelosporangium</taxon>
    </lineage>
</organism>
<keyword evidence="3" id="KW-0274">FAD</keyword>
<dbReference type="RefSeq" id="WP_209643085.1">
    <property type="nucleotide sequence ID" value="NZ_JAGINW010000001.1"/>
</dbReference>
<dbReference type="EC" id="1.3.99.23" evidence="6"/>
<evidence type="ECO:0000256" key="3">
    <source>
        <dbReference type="ARBA" id="ARBA00022827"/>
    </source>
</evidence>
<dbReference type="Gene3D" id="3.50.50.60">
    <property type="entry name" value="FAD/NAD(P)-binding domain"/>
    <property type="match status" value="2"/>
</dbReference>
<sequence length="531" mass="57827">MRVGRSYVRSQVGDTWDAIVIGSGIGGLTTAGFLAREGKDVLVLERHTTAGGCTQVFRRAGYERDMGVHYLGEVHKPTSSLFQIFDHVSGGALQWAPMSDVYNRVVIGDREYEFPSGFDSFIQRMKGYFPHEAAAIDAYVGLVLQVAMAARKYFGHRALPPPLAADAYERMCEPFLEFSDRTALSVLSELTSDKELIAVLCGHFGDYSLSPSRVSFAMHALMVRHYMDGANYPVGGSGKIAHSIAEVIRSAGGEVLIGAEVASILIGRDGTAQGVMMADGRSFHAPVVISDAGIANTVRLLPQATADRTGLSGPVAAMEPSLPWVLLTIGVHESSGALGLDRSNVWVHSDTDFEARMAAFDADPQHQPMPVCFLTFPSAKDPSWDRRHPGRATIEIAGLTTWSLFEPFADSRWMRRGEEYDQLKKRLTTELLDHVLRLFPQLDGKIDHLELATPLSFNHFLTRSAGDFLSFAHTPQRFRQRWISAHSPVGGLFFTGQDVVTGGIGGAATAGALTASAVLGRDVLRQLPLPR</sequence>
<dbReference type="PANTHER" id="PTHR46091:SF3">
    <property type="entry name" value="AMINE OXIDASE DOMAIN-CONTAINING PROTEIN"/>
    <property type="match status" value="1"/>
</dbReference>
<gene>
    <name evidence="6" type="ORF">JOF56_006344</name>
</gene>
<protein>
    <submittedName>
        <fullName evidence="6">All-trans-retinol 13,14-reductase</fullName>
        <ecNumber evidence="6">1.3.99.23</ecNumber>
    </submittedName>
</protein>
<keyword evidence="1" id="KW-0285">Flavoprotein</keyword>
<evidence type="ECO:0000256" key="4">
    <source>
        <dbReference type="ARBA" id="ARBA00022857"/>
    </source>
</evidence>
<name>A0ABS4TPP0_9PSEU</name>
<evidence type="ECO:0000313" key="6">
    <source>
        <dbReference type="EMBL" id="MBP2325959.1"/>
    </source>
</evidence>
<evidence type="ECO:0000313" key="7">
    <source>
        <dbReference type="Proteomes" id="UP001519332"/>
    </source>
</evidence>
<keyword evidence="2" id="KW-0732">Signal</keyword>
<keyword evidence="6" id="KW-0560">Oxidoreductase</keyword>
<dbReference type="Pfam" id="PF13450">
    <property type="entry name" value="NAD_binding_8"/>
    <property type="match status" value="1"/>
</dbReference>
<comment type="caution">
    <text evidence="6">The sequence shown here is derived from an EMBL/GenBank/DDBJ whole genome shotgun (WGS) entry which is preliminary data.</text>
</comment>
<dbReference type="Proteomes" id="UP001519332">
    <property type="component" value="Unassembled WGS sequence"/>
</dbReference>
<evidence type="ECO:0000256" key="2">
    <source>
        <dbReference type="ARBA" id="ARBA00022729"/>
    </source>
</evidence>
<accession>A0ABS4TPP0</accession>
<dbReference type="EMBL" id="JAGINW010000001">
    <property type="protein sequence ID" value="MBP2325959.1"/>
    <property type="molecule type" value="Genomic_DNA"/>
</dbReference>
<evidence type="ECO:0000256" key="1">
    <source>
        <dbReference type="ARBA" id="ARBA00022630"/>
    </source>
</evidence>
<dbReference type="GO" id="GO:0051786">
    <property type="term" value="F:all-trans-retinol 13,14-reductase activity"/>
    <property type="evidence" value="ECO:0007669"/>
    <property type="project" value="UniProtKB-EC"/>
</dbReference>
<keyword evidence="7" id="KW-1185">Reference proteome</keyword>
<keyword evidence="5" id="KW-0520">NAD</keyword>
<reference evidence="6 7" key="1">
    <citation type="submission" date="2021-03" db="EMBL/GenBank/DDBJ databases">
        <title>Sequencing the genomes of 1000 actinobacteria strains.</title>
        <authorList>
            <person name="Klenk H.-P."/>
        </authorList>
    </citation>
    <scope>NUCLEOTIDE SEQUENCE [LARGE SCALE GENOMIC DNA]</scope>
    <source>
        <strain evidence="6 7">DSM 46670</strain>
    </source>
</reference>
<dbReference type="InterPro" id="IPR052206">
    <property type="entry name" value="Retinol_saturase"/>
</dbReference>
<keyword evidence="4" id="KW-0521">NADP</keyword>
<dbReference type="PANTHER" id="PTHR46091">
    <property type="entry name" value="BLR7054 PROTEIN"/>
    <property type="match status" value="1"/>
</dbReference>